<name>A0A507BKX3_9FUNG</name>
<organism evidence="6 7">
    <name type="scientific">Synchytrium microbalum</name>
    <dbReference type="NCBI Taxonomy" id="1806994"/>
    <lineage>
        <taxon>Eukaryota</taxon>
        <taxon>Fungi</taxon>
        <taxon>Fungi incertae sedis</taxon>
        <taxon>Chytridiomycota</taxon>
        <taxon>Chytridiomycota incertae sedis</taxon>
        <taxon>Chytridiomycetes</taxon>
        <taxon>Synchytriales</taxon>
        <taxon>Synchytriaceae</taxon>
        <taxon>Synchytrium</taxon>
    </lineage>
</organism>
<dbReference type="Gene3D" id="3.40.50.12780">
    <property type="entry name" value="N-terminal domain of ligase-like"/>
    <property type="match status" value="1"/>
</dbReference>
<dbReference type="OrthoDB" id="288590at2759"/>
<dbReference type="GO" id="GO:0044539">
    <property type="term" value="P:long-chain fatty acid import into cell"/>
    <property type="evidence" value="ECO:0007669"/>
    <property type="project" value="TreeGrafter"/>
</dbReference>
<dbReference type="Pfam" id="PF00501">
    <property type="entry name" value="AMP-binding"/>
    <property type="match status" value="1"/>
</dbReference>
<dbReference type="PANTHER" id="PTHR43107:SF15">
    <property type="entry name" value="FATTY ACID TRANSPORT PROTEIN 3, ISOFORM A"/>
    <property type="match status" value="1"/>
</dbReference>
<evidence type="ECO:0000256" key="1">
    <source>
        <dbReference type="ARBA" id="ARBA00006432"/>
    </source>
</evidence>
<dbReference type="Proteomes" id="UP000319731">
    <property type="component" value="Unassembled WGS sequence"/>
</dbReference>
<dbReference type="InterPro" id="IPR042099">
    <property type="entry name" value="ANL_N_sf"/>
</dbReference>
<dbReference type="InterPro" id="IPR020845">
    <property type="entry name" value="AMP-binding_CS"/>
</dbReference>
<dbReference type="EMBL" id="QEAO01000051">
    <property type="protein sequence ID" value="TPX31080.1"/>
    <property type="molecule type" value="Genomic_DNA"/>
</dbReference>
<dbReference type="AlphaFoldDB" id="A0A507BKX3"/>
<keyword evidence="4" id="KW-0067">ATP-binding</keyword>
<feature type="domain" description="AMP-dependent synthetase/ligase" evidence="5">
    <location>
        <begin position="87"/>
        <end position="420"/>
    </location>
</feature>
<dbReference type="RefSeq" id="XP_031022597.1">
    <property type="nucleotide sequence ID" value="XM_031171453.1"/>
</dbReference>
<keyword evidence="7" id="KW-1185">Reference proteome</keyword>
<dbReference type="Gene3D" id="3.30.300.30">
    <property type="match status" value="1"/>
</dbReference>
<dbReference type="GO" id="GO:0005524">
    <property type="term" value="F:ATP binding"/>
    <property type="evidence" value="ECO:0007669"/>
    <property type="project" value="UniProtKB-KW"/>
</dbReference>
<dbReference type="GeneID" id="42006750"/>
<keyword evidence="2" id="KW-0436">Ligase</keyword>
<dbReference type="GO" id="GO:0004467">
    <property type="term" value="F:long-chain fatty acid-CoA ligase activity"/>
    <property type="evidence" value="ECO:0007669"/>
    <property type="project" value="TreeGrafter"/>
</dbReference>
<protein>
    <recommendedName>
        <fullName evidence="5">AMP-dependent synthetase/ligase domain-containing protein</fullName>
    </recommendedName>
</protein>
<evidence type="ECO:0000313" key="6">
    <source>
        <dbReference type="EMBL" id="TPX31080.1"/>
    </source>
</evidence>
<comment type="similarity">
    <text evidence="1">Belongs to the ATP-dependent AMP-binding enzyme family.</text>
</comment>
<evidence type="ECO:0000256" key="2">
    <source>
        <dbReference type="ARBA" id="ARBA00022598"/>
    </source>
</evidence>
<evidence type="ECO:0000256" key="4">
    <source>
        <dbReference type="ARBA" id="ARBA00022840"/>
    </source>
</evidence>
<accession>A0A507BKX3</accession>
<sequence>MALAIPQKFKPGTAHWEAPGIINKTVSPKKDITANPKTDPIEYLDQWLGLSADLDVLERQQPGMAETVQVSLAQSGNWTTVVWEPMVKAFPDKEAFVFAEDGRSWTYRQLDEDSNRWGNYLLKMGVKPKQIVPLMVENSPEYVIAMLGIVKYVPNPPKTLRVNFNLRSNALLHCLKVATGDVIVFGDNMSEHVKDVSSGLSARMICFGNQAAGDWASNMSIAQLREQYPATQIPYEIRSAAVPADLMLFIYTSGTTGLPKPVTILHGATIGAGVFIAAWGRYRNSDRIYTPLPLYHSAGGAMALLAGFRMGMTVIVQRKLSARNYFKDCAKYNATYCQYIGEVARYLLAIPPDPSDRAHNVRAAIGNGLRPDCWLQFQERFGIKEINEFYGATDGLGGISHHCTSPDTAGSIGQLGVLMRLLQTSRIIKFDYDGEKPVRTADGLCVEADVNEPGEFINEVDAAKGRVFVGYHNNNEATEKKLLRDVFKKGDCWHRSGDILRQDARGFFYFVDRIGDTFRWKGENCSTNEIGDLLDQFPGIVESNVYGAEVPNMDGRAGMAALVVDEKFDMAALGKYVAKELPKYAVPLWIRIRSSQNFELTGTYKLVKTGLRAEGIDIRKYQDKVYMFDDKTNTYKPFGVKEYNDVVGGKVKL</sequence>
<dbReference type="SUPFAM" id="SSF56801">
    <property type="entry name" value="Acetyl-CoA synthetase-like"/>
    <property type="match status" value="1"/>
</dbReference>
<reference evidence="6 7" key="1">
    <citation type="journal article" date="2019" name="Sci. Rep.">
        <title>Comparative genomics of chytrid fungi reveal insights into the obligate biotrophic and pathogenic lifestyle of Synchytrium endobioticum.</title>
        <authorList>
            <person name="van de Vossenberg B.T.L.H."/>
            <person name="Warris S."/>
            <person name="Nguyen H.D.T."/>
            <person name="van Gent-Pelzer M.P.E."/>
            <person name="Joly D.L."/>
            <person name="van de Geest H.C."/>
            <person name="Bonants P.J.M."/>
            <person name="Smith D.S."/>
            <person name="Levesque C.A."/>
            <person name="van der Lee T.A.J."/>
        </authorList>
    </citation>
    <scope>NUCLEOTIDE SEQUENCE [LARGE SCALE GENOMIC DNA]</scope>
    <source>
        <strain evidence="6 7">JEL517</strain>
    </source>
</reference>
<evidence type="ECO:0000259" key="5">
    <source>
        <dbReference type="Pfam" id="PF00501"/>
    </source>
</evidence>
<dbReference type="PANTHER" id="PTHR43107">
    <property type="entry name" value="LONG-CHAIN FATTY ACID TRANSPORT PROTEIN"/>
    <property type="match status" value="1"/>
</dbReference>
<dbReference type="InterPro" id="IPR045851">
    <property type="entry name" value="AMP-bd_C_sf"/>
</dbReference>
<dbReference type="GO" id="GO:0005324">
    <property type="term" value="F:long-chain fatty acid transmembrane transporter activity"/>
    <property type="evidence" value="ECO:0007669"/>
    <property type="project" value="TreeGrafter"/>
</dbReference>
<dbReference type="PROSITE" id="PS00455">
    <property type="entry name" value="AMP_BINDING"/>
    <property type="match status" value="1"/>
</dbReference>
<dbReference type="InterPro" id="IPR000873">
    <property type="entry name" value="AMP-dep_synth/lig_dom"/>
</dbReference>
<evidence type="ECO:0000256" key="3">
    <source>
        <dbReference type="ARBA" id="ARBA00022741"/>
    </source>
</evidence>
<keyword evidence="3" id="KW-0547">Nucleotide-binding</keyword>
<gene>
    <name evidence="6" type="ORF">SmJEL517_g05527</name>
</gene>
<dbReference type="GO" id="GO:0005886">
    <property type="term" value="C:plasma membrane"/>
    <property type="evidence" value="ECO:0007669"/>
    <property type="project" value="TreeGrafter"/>
</dbReference>
<proteinExistence type="inferred from homology"/>
<evidence type="ECO:0000313" key="7">
    <source>
        <dbReference type="Proteomes" id="UP000319731"/>
    </source>
</evidence>
<dbReference type="STRING" id="1806994.A0A507BKX3"/>
<comment type="caution">
    <text evidence="6">The sequence shown here is derived from an EMBL/GenBank/DDBJ whole genome shotgun (WGS) entry which is preliminary data.</text>
</comment>